<keyword evidence="3 6" id="KW-0808">Transferase</keyword>
<dbReference type="Pfam" id="PF00202">
    <property type="entry name" value="Aminotran_3"/>
    <property type="match status" value="1"/>
</dbReference>
<dbReference type="InterPro" id="IPR015424">
    <property type="entry name" value="PyrdxlP-dep_Trfase"/>
</dbReference>
<dbReference type="PANTHER" id="PTHR11986:SF79">
    <property type="entry name" value="ACETYLORNITHINE AMINOTRANSFERASE, MITOCHONDRIAL"/>
    <property type="match status" value="1"/>
</dbReference>
<evidence type="ECO:0000256" key="3">
    <source>
        <dbReference type="ARBA" id="ARBA00022679"/>
    </source>
</evidence>
<protein>
    <submittedName>
        <fullName evidence="6">Aspartate aminotransferase family protein</fullName>
    </submittedName>
</protein>
<dbReference type="PIRSF" id="PIRSF000521">
    <property type="entry name" value="Transaminase_4ab_Lys_Orn"/>
    <property type="match status" value="1"/>
</dbReference>
<comment type="caution">
    <text evidence="6">The sequence shown here is derived from an EMBL/GenBank/DDBJ whole genome shotgun (WGS) entry which is preliminary data.</text>
</comment>
<organism evidence="6 7">
    <name type="scientific">Natrialba swarupiae</name>
    <dbReference type="NCBI Taxonomy" id="2448032"/>
    <lineage>
        <taxon>Archaea</taxon>
        <taxon>Methanobacteriati</taxon>
        <taxon>Methanobacteriota</taxon>
        <taxon>Stenosarchaea group</taxon>
        <taxon>Halobacteria</taxon>
        <taxon>Halobacteriales</taxon>
        <taxon>Natrialbaceae</taxon>
        <taxon>Natrialba</taxon>
    </lineage>
</organism>
<dbReference type="PANTHER" id="PTHR11986">
    <property type="entry name" value="AMINOTRANSFERASE CLASS III"/>
    <property type="match status" value="1"/>
</dbReference>
<dbReference type="Proteomes" id="UP000324104">
    <property type="component" value="Unassembled WGS sequence"/>
</dbReference>
<sequence length="443" mass="47209">MKRETTTEPSNADVEAAYDEYVMPIWKSLNVPVERASNCTLEDFEGTEYLDLFSGISVANLGHNDEAVVEAATEQLETFVHGCSYVHPNQPVAELAERLAELTPGDLQKSFFCNSGTEAVEGAIKLARKYTGNQEVVALEMGFHGRTLGSLALTGNHAYKHGMGSTINDVVHAPAPDKYRSPHRDLDDAAFAAAAAADLERTIGTHTSGEIAAVVVEPVMGEGGIIVPPADYLERVAEIARDHGGVLIADEVQTGYGRTGEFWAVDHVDVEPDILTQAKGIANGLPLGAFTASAEIADAFESGDHLSTFGGNPVSCAAALATIDRLEDDVIANARDQGEWLAEHLGVLADEYDVVGDVRGRGLMWGLEIVAPDERGPGPADVPAPAPKRAAAIADYLREEEQIVAGVGGYHKNVVRLQPPLSISREQLERALEGLRAAVDASR</sequence>
<gene>
    <name evidence="6" type="ORF">FYC77_16865</name>
</gene>
<evidence type="ECO:0000256" key="5">
    <source>
        <dbReference type="RuleBase" id="RU003560"/>
    </source>
</evidence>
<dbReference type="GO" id="GO:0030170">
    <property type="term" value="F:pyridoxal phosphate binding"/>
    <property type="evidence" value="ECO:0007669"/>
    <property type="project" value="InterPro"/>
</dbReference>
<dbReference type="FunFam" id="3.40.640.10:FF:000004">
    <property type="entry name" value="Acetylornithine aminotransferase"/>
    <property type="match status" value="1"/>
</dbReference>
<evidence type="ECO:0000256" key="1">
    <source>
        <dbReference type="ARBA" id="ARBA00001933"/>
    </source>
</evidence>
<dbReference type="InterPro" id="IPR015421">
    <property type="entry name" value="PyrdxlP-dep_Trfase_major"/>
</dbReference>
<dbReference type="Gene3D" id="3.90.1150.10">
    <property type="entry name" value="Aspartate Aminotransferase, domain 1"/>
    <property type="match status" value="1"/>
</dbReference>
<dbReference type="InterPro" id="IPR005814">
    <property type="entry name" value="Aminotrans_3"/>
</dbReference>
<dbReference type="GO" id="GO:0008483">
    <property type="term" value="F:transaminase activity"/>
    <property type="evidence" value="ECO:0007669"/>
    <property type="project" value="UniProtKB-KW"/>
</dbReference>
<accession>A0A5D5AJ26</accession>
<reference evidence="6 7" key="1">
    <citation type="submission" date="2019-08" db="EMBL/GenBank/DDBJ databases">
        <title>Archaea genome.</title>
        <authorList>
            <person name="Kajale S."/>
            <person name="Shouche Y."/>
            <person name="Deshpande N."/>
            <person name="Sharma A."/>
        </authorList>
    </citation>
    <scope>NUCLEOTIDE SEQUENCE [LARGE SCALE GENOMIC DNA]</scope>
    <source>
        <strain evidence="6 7">ESP3B_9</strain>
    </source>
</reference>
<evidence type="ECO:0000256" key="4">
    <source>
        <dbReference type="ARBA" id="ARBA00022898"/>
    </source>
</evidence>
<dbReference type="InterPro" id="IPR049704">
    <property type="entry name" value="Aminotrans_3_PPA_site"/>
</dbReference>
<keyword evidence="2 6" id="KW-0032">Aminotransferase</keyword>
<evidence type="ECO:0000313" key="7">
    <source>
        <dbReference type="Proteomes" id="UP000324104"/>
    </source>
</evidence>
<evidence type="ECO:0000256" key="2">
    <source>
        <dbReference type="ARBA" id="ARBA00022576"/>
    </source>
</evidence>
<keyword evidence="7" id="KW-1185">Reference proteome</keyword>
<keyword evidence="4 5" id="KW-0663">Pyridoxal phosphate</keyword>
<evidence type="ECO:0000313" key="6">
    <source>
        <dbReference type="EMBL" id="TYT60817.1"/>
    </source>
</evidence>
<dbReference type="AlphaFoldDB" id="A0A5D5AJ26"/>
<dbReference type="PROSITE" id="PS00600">
    <property type="entry name" value="AA_TRANSFER_CLASS_3"/>
    <property type="match status" value="1"/>
</dbReference>
<comment type="similarity">
    <text evidence="5">Belongs to the class-III pyridoxal-phosphate-dependent aminotransferase family.</text>
</comment>
<name>A0A5D5AJ26_9EURY</name>
<dbReference type="RefSeq" id="WP_149082663.1">
    <property type="nucleotide sequence ID" value="NZ_VTAW01000029.1"/>
</dbReference>
<dbReference type="InterPro" id="IPR015422">
    <property type="entry name" value="PyrdxlP-dep_Trfase_small"/>
</dbReference>
<comment type="cofactor">
    <cofactor evidence="1">
        <name>pyridoxal 5'-phosphate</name>
        <dbReference type="ChEBI" id="CHEBI:597326"/>
    </cofactor>
</comment>
<proteinExistence type="inferred from homology"/>
<dbReference type="EMBL" id="VTAW01000029">
    <property type="protein sequence ID" value="TYT60817.1"/>
    <property type="molecule type" value="Genomic_DNA"/>
</dbReference>
<dbReference type="GO" id="GO:0042802">
    <property type="term" value="F:identical protein binding"/>
    <property type="evidence" value="ECO:0007669"/>
    <property type="project" value="TreeGrafter"/>
</dbReference>
<dbReference type="SUPFAM" id="SSF53383">
    <property type="entry name" value="PLP-dependent transferases"/>
    <property type="match status" value="1"/>
</dbReference>
<dbReference type="Gene3D" id="3.40.640.10">
    <property type="entry name" value="Type I PLP-dependent aspartate aminotransferase-like (Major domain)"/>
    <property type="match status" value="1"/>
</dbReference>
<dbReference type="InterPro" id="IPR050103">
    <property type="entry name" value="Class-III_PLP-dep_AT"/>
</dbReference>
<dbReference type="CDD" id="cd00610">
    <property type="entry name" value="OAT_like"/>
    <property type="match status" value="1"/>
</dbReference>